<name>A0A9P6UNN0_9FUNG</name>
<evidence type="ECO:0000313" key="3">
    <source>
        <dbReference type="Proteomes" id="UP000738325"/>
    </source>
</evidence>
<dbReference type="OrthoDB" id="76224at2759"/>
<gene>
    <name evidence="2" type="ORF">BGZ99_009137</name>
</gene>
<dbReference type="Gene3D" id="6.20.250.70">
    <property type="match status" value="1"/>
</dbReference>
<comment type="caution">
    <text evidence="2">The sequence shown here is derived from an EMBL/GenBank/DDBJ whole genome shotgun (WGS) entry which is preliminary data.</text>
</comment>
<accession>A0A9P6UNN0</accession>
<dbReference type="EMBL" id="JAAAIP010000752">
    <property type="protein sequence ID" value="KAG0313034.1"/>
    <property type="molecule type" value="Genomic_DNA"/>
</dbReference>
<dbReference type="InterPro" id="IPR013240">
    <property type="entry name" value="DNA-dir_RNA_pol1_su_RPA34"/>
</dbReference>
<dbReference type="Pfam" id="PF08208">
    <property type="entry name" value="RNA_polI_A34"/>
    <property type="match status" value="1"/>
</dbReference>
<organism evidence="2 3">
    <name type="scientific">Dissophora globulifera</name>
    <dbReference type="NCBI Taxonomy" id="979702"/>
    <lineage>
        <taxon>Eukaryota</taxon>
        <taxon>Fungi</taxon>
        <taxon>Fungi incertae sedis</taxon>
        <taxon>Mucoromycota</taxon>
        <taxon>Mortierellomycotina</taxon>
        <taxon>Mortierellomycetes</taxon>
        <taxon>Mortierellales</taxon>
        <taxon>Mortierellaceae</taxon>
        <taxon>Dissophora</taxon>
    </lineage>
</organism>
<keyword evidence="3" id="KW-1185">Reference proteome</keyword>
<dbReference type="GO" id="GO:0006360">
    <property type="term" value="P:transcription by RNA polymerase I"/>
    <property type="evidence" value="ECO:0007669"/>
    <property type="project" value="InterPro"/>
</dbReference>
<feature type="compositionally biased region" description="Basic and acidic residues" evidence="1">
    <location>
        <begin position="224"/>
        <end position="243"/>
    </location>
</feature>
<sequence>MAPKSKAHIDSDIELSDDEGVLKNLDYKPPKDFTLSKSKKNVVSAFDVDESVNHELWLIRVPEGVTNEDLATMSLTLPQESPSTKETLTIGTLKKKEISSKSTSSSITKYQLQTVSPDSGFAGEMLALQALIPDSSQHGRLVQAPLGIHRHLALVAHPSLPSGTPLAEEILARPIPKREQPEGLKMRFKVSGFDTQIPGSSLSGSGKKFAARWAETLEKRQKDLEEDMRREQQAMENALKAEADEQAQEEEEEDAEVAQAAESGDDIEETAVVKTVETVELETEIEPPSAKKRKAEEVEVAASEEKKIKKEKKDKKEKKEKKERKEKKEKKSKDE</sequence>
<evidence type="ECO:0000313" key="2">
    <source>
        <dbReference type="EMBL" id="KAG0313034.1"/>
    </source>
</evidence>
<reference evidence="2" key="1">
    <citation type="journal article" date="2020" name="Fungal Divers.">
        <title>Resolving the Mortierellaceae phylogeny through synthesis of multi-gene phylogenetics and phylogenomics.</title>
        <authorList>
            <person name="Vandepol N."/>
            <person name="Liber J."/>
            <person name="Desiro A."/>
            <person name="Na H."/>
            <person name="Kennedy M."/>
            <person name="Barry K."/>
            <person name="Grigoriev I.V."/>
            <person name="Miller A.N."/>
            <person name="O'Donnell K."/>
            <person name="Stajich J.E."/>
            <person name="Bonito G."/>
        </authorList>
    </citation>
    <scope>NUCLEOTIDE SEQUENCE</scope>
    <source>
        <strain evidence="2">REB-010B</strain>
    </source>
</reference>
<dbReference type="Proteomes" id="UP000738325">
    <property type="component" value="Unassembled WGS sequence"/>
</dbReference>
<feature type="compositionally biased region" description="Acidic residues" evidence="1">
    <location>
        <begin position="244"/>
        <end position="256"/>
    </location>
</feature>
<evidence type="ECO:0000256" key="1">
    <source>
        <dbReference type="SAM" id="MobiDB-lite"/>
    </source>
</evidence>
<protein>
    <submittedName>
        <fullName evidence="2">Uncharacterized protein</fullName>
    </submittedName>
</protein>
<feature type="compositionally biased region" description="Basic residues" evidence="1">
    <location>
        <begin position="309"/>
        <end position="328"/>
    </location>
</feature>
<dbReference type="AlphaFoldDB" id="A0A9P6UNN0"/>
<proteinExistence type="predicted"/>
<feature type="region of interest" description="Disordered" evidence="1">
    <location>
        <begin position="224"/>
        <end position="335"/>
    </location>
</feature>